<proteinExistence type="predicted"/>
<keyword evidence="1" id="KW-0812">Transmembrane</keyword>
<dbReference type="Proteomes" id="UP000075903">
    <property type="component" value="Unassembled WGS sequence"/>
</dbReference>
<name>A0A182URA4_ANOME</name>
<keyword evidence="3" id="KW-1185">Reference proteome</keyword>
<dbReference type="EnsemblMetazoa" id="AMEM002272-RA">
    <property type="protein sequence ID" value="AMEM002272-PA"/>
    <property type="gene ID" value="AMEM002272"/>
</dbReference>
<accession>A0A182URA4</accession>
<keyword evidence="1" id="KW-0472">Membrane</keyword>
<protein>
    <submittedName>
        <fullName evidence="2">Uncharacterized protein</fullName>
    </submittedName>
</protein>
<dbReference type="VEuPathDB" id="VectorBase:AMEM002272"/>
<evidence type="ECO:0000313" key="3">
    <source>
        <dbReference type="Proteomes" id="UP000075903"/>
    </source>
</evidence>
<organism evidence="2 3">
    <name type="scientific">Anopheles merus</name>
    <name type="common">Mosquito</name>
    <dbReference type="NCBI Taxonomy" id="30066"/>
    <lineage>
        <taxon>Eukaryota</taxon>
        <taxon>Metazoa</taxon>
        <taxon>Ecdysozoa</taxon>
        <taxon>Arthropoda</taxon>
        <taxon>Hexapoda</taxon>
        <taxon>Insecta</taxon>
        <taxon>Pterygota</taxon>
        <taxon>Neoptera</taxon>
        <taxon>Endopterygota</taxon>
        <taxon>Diptera</taxon>
        <taxon>Nematocera</taxon>
        <taxon>Culicoidea</taxon>
        <taxon>Culicidae</taxon>
        <taxon>Anophelinae</taxon>
        <taxon>Anopheles</taxon>
    </lineage>
</organism>
<reference evidence="2" key="1">
    <citation type="submission" date="2020-05" db="UniProtKB">
        <authorList>
            <consortium name="EnsemblMetazoa"/>
        </authorList>
    </citation>
    <scope>IDENTIFICATION</scope>
    <source>
        <strain evidence="2">MAF</strain>
    </source>
</reference>
<feature type="transmembrane region" description="Helical" evidence="1">
    <location>
        <begin position="6"/>
        <end position="25"/>
    </location>
</feature>
<sequence>MCASYVSSALPFFALLFSLTLKLHIHSDATVKQRVRVHKPHTYKCLLLSFALARSPSLSLAALSAVAAHCCISPCSIITRALCKTKHTKRNNHNSVPILSYDSSFRTPVQ</sequence>
<keyword evidence="1" id="KW-1133">Transmembrane helix</keyword>
<evidence type="ECO:0000256" key="1">
    <source>
        <dbReference type="SAM" id="Phobius"/>
    </source>
</evidence>
<evidence type="ECO:0000313" key="2">
    <source>
        <dbReference type="EnsemblMetazoa" id="AMEM002272-PA"/>
    </source>
</evidence>
<dbReference type="AlphaFoldDB" id="A0A182URA4"/>